<reference evidence="1 2" key="1">
    <citation type="submission" date="2020-08" db="EMBL/GenBank/DDBJ databases">
        <authorList>
            <person name="Hejnol A."/>
        </authorList>
    </citation>
    <scope>NUCLEOTIDE SEQUENCE [LARGE SCALE GENOMIC DNA]</scope>
</reference>
<proteinExistence type="predicted"/>
<evidence type="ECO:0000313" key="2">
    <source>
        <dbReference type="Proteomes" id="UP000549394"/>
    </source>
</evidence>
<dbReference type="Proteomes" id="UP000549394">
    <property type="component" value="Unassembled WGS sequence"/>
</dbReference>
<dbReference type="AlphaFoldDB" id="A0A7I8W2Y9"/>
<keyword evidence="2" id="KW-1185">Reference proteome</keyword>
<gene>
    <name evidence="1" type="ORF">DGYR_LOCUS10344</name>
</gene>
<comment type="caution">
    <text evidence="1">The sequence shown here is derived from an EMBL/GenBank/DDBJ whole genome shotgun (WGS) entry which is preliminary data.</text>
</comment>
<sequence>MSWYIRRFGVNTFGELIKKGWNERPEIVLGTATLLGLGLPAAAYKVWERTKNQDYYAMFKAKYVVVRPDEVDENKPKNYYTY</sequence>
<accession>A0A7I8W2Y9</accession>
<organism evidence="1 2">
    <name type="scientific">Dimorphilus gyrociliatus</name>
    <dbReference type="NCBI Taxonomy" id="2664684"/>
    <lineage>
        <taxon>Eukaryota</taxon>
        <taxon>Metazoa</taxon>
        <taxon>Spiralia</taxon>
        <taxon>Lophotrochozoa</taxon>
        <taxon>Annelida</taxon>
        <taxon>Polychaeta</taxon>
        <taxon>Polychaeta incertae sedis</taxon>
        <taxon>Dinophilidae</taxon>
        <taxon>Dimorphilus</taxon>
    </lineage>
</organism>
<dbReference type="EMBL" id="CAJFCJ010000017">
    <property type="protein sequence ID" value="CAD5122543.1"/>
    <property type="molecule type" value="Genomic_DNA"/>
</dbReference>
<name>A0A7I8W2Y9_9ANNE</name>
<evidence type="ECO:0000313" key="1">
    <source>
        <dbReference type="EMBL" id="CAD5122543.1"/>
    </source>
</evidence>
<protein>
    <submittedName>
        <fullName evidence="1">DgyrCDS10958</fullName>
    </submittedName>
</protein>